<evidence type="ECO:0000313" key="2">
    <source>
        <dbReference type="Proteomes" id="UP001198151"/>
    </source>
</evidence>
<sequence>MSEWNTEFHGIGVQCSDRMIRVKNDDALAGFLSDPDTKGALLVAKYARALYEKEMGKPIAITEDSLAIEILGHVYAGTFAEIAEKFHVPVLKTVMGKIRERTDIIDCGEREVDNNRFVWDELEHMKLKNIIYTMCGRMA</sequence>
<reference evidence="1 2" key="1">
    <citation type="submission" date="2021-10" db="EMBL/GenBank/DDBJ databases">
        <title>Anaerobic single-cell dispensing facilitates the cultivation of human gut bacteria.</title>
        <authorList>
            <person name="Afrizal A."/>
        </authorList>
    </citation>
    <scope>NUCLEOTIDE SEQUENCE [LARGE SCALE GENOMIC DNA]</scope>
    <source>
        <strain evidence="1 2">CLA-AA-H200</strain>
    </source>
</reference>
<proteinExistence type="predicted"/>
<comment type="caution">
    <text evidence="1">The sequence shown here is derived from an EMBL/GenBank/DDBJ whole genome shotgun (WGS) entry which is preliminary data.</text>
</comment>
<gene>
    <name evidence="1" type="ORF">LKD70_06405</name>
</gene>
<organism evidence="1 2">
    <name type="scientific">Ruminococcus turbiniformis</name>
    <dbReference type="NCBI Taxonomy" id="2881258"/>
    <lineage>
        <taxon>Bacteria</taxon>
        <taxon>Bacillati</taxon>
        <taxon>Bacillota</taxon>
        <taxon>Clostridia</taxon>
        <taxon>Eubacteriales</taxon>
        <taxon>Oscillospiraceae</taxon>
        <taxon>Ruminococcus</taxon>
    </lineage>
</organism>
<protein>
    <submittedName>
        <fullName evidence="1">Uncharacterized protein</fullName>
    </submittedName>
</protein>
<name>A0ABS8FVQ2_9FIRM</name>
<evidence type="ECO:0000313" key="1">
    <source>
        <dbReference type="EMBL" id="MCC2254071.1"/>
    </source>
</evidence>
<dbReference type="EMBL" id="JAJEQX010000008">
    <property type="protein sequence ID" value="MCC2254071.1"/>
    <property type="molecule type" value="Genomic_DNA"/>
</dbReference>
<dbReference type="RefSeq" id="WP_227707200.1">
    <property type="nucleotide sequence ID" value="NZ_JAJEQX010000008.1"/>
</dbReference>
<keyword evidence="2" id="KW-1185">Reference proteome</keyword>
<dbReference type="Proteomes" id="UP001198151">
    <property type="component" value="Unassembled WGS sequence"/>
</dbReference>
<accession>A0ABS8FVQ2</accession>